<dbReference type="InterPro" id="IPR001995">
    <property type="entry name" value="Peptidase_A2_cat"/>
</dbReference>
<dbReference type="CDD" id="cd00303">
    <property type="entry name" value="retropepsin_like"/>
    <property type="match status" value="1"/>
</dbReference>
<dbReference type="SUPFAM" id="SSF50630">
    <property type="entry name" value="Acid proteases"/>
    <property type="match status" value="1"/>
</dbReference>
<dbReference type="InterPro" id="IPR021109">
    <property type="entry name" value="Peptidase_aspartic_dom_sf"/>
</dbReference>
<feature type="domain" description="Peptidase A2" evidence="2">
    <location>
        <begin position="61"/>
        <end position="97"/>
    </location>
</feature>
<evidence type="ECO:0000313" key="4">
    <source>
        <dbReference type="Proteomes" id="UP000177369"/>
    </source>
</evidence>
<dbReference type="GO" id="GO:0006508">
    <property type="term" value="P:proteolysis"/>
    <property type="evidence" value="ECO:0007669"/>
    <property type="project" value="InterPro"/>
</dbReference>
<sequence length="163" mass="18364">MVFPYRQVSSEIRRPVIPVILKNRFPLPEGSGSLIFAQDSLHLRLKSRSFSAQNKSKFVLYSGLIDSGADYCIFNIQIAKELDIPLQSKKISLKGIGREKVTGYLGKVEISINGLNYDLTAIFAEMEEFGHGILGQKGFFDRFDVKLSYQKQTLEIKPATKES</sequence>
<dbReference type="Proteomes" id="UP000177369">
    <property type="component" value="Unassembled WGS sequence"/>
</dbReference>
<dbReference type="GO" id="GO:0004190">
    <property type="term" value="F:aspartic-type endopeptidase activity"/>
    <property type="evidence" value="ECO:0007669"/>
    <property type="project" value="InterPro"/>
</dbReference>
<reference evidence="3 4" key="1">
    <citation type="journal article" date="2016" name="Nat. Commun.">
        <title>Thousands of microbial genomes shed light on interconnected biogeochemical processes in an aquifer system.</title>
        <authorList>
            <person name="Anantharaman K."/>
            <person name="Brown C.T."/>
            <person name="Hug L.A."/>
            <person name="Sharon I."/>
            <person name="Castelle C.J."/>
            <person name="Probst A.J."/>
            <person name="Thomas B.C."/>
            <person name="Singh A."/>
            <person name="Wilkins M.J."/>
            <person name="Karaoz U."/>
            <person name="Brodie E.L."/>
            <person name="Williams K.H."/>
            <person name="Hubbard S.S."/>
            <person name="Banfield J.F."/>
        </authorList>
    </citation>
    <scope>NUCLEOTIDE SEQUENCE [LARGE SCALE GENOMIC DNA]</scope>
</reference>
<comment type="caution">
    <text evidence="3">The sequence shown here is derived from an EMBL/GenBank/DDBJ whole genome shotgun (WGS) entry which is preliminary data.</text>
</comment>
<organism evidence="3 4">
    <name type="scientific">Candidatus Curtissbacteria bacterium RIFCSPHIGHO2_02_FULL_40_16b</name>
    <dbReference type="NCBI Taxonomy" id="1797714"/>
    <lineage>
        <taxon>Bacteria</taxon>
        <taxon>Candidatus Curtissiibacteriota</taxon>
    </lineage>
</organism>
<name>A0A1F5GAU0_9BACT</name>
<dbReference type="PROSITE" id="PS50175">
    <property type="entry name" value="ASP_PROT_RETROV"/>
    <property type="match status" value="1"/>
</dbReference>
<dbReference type="Gene3D" id="2.40.70.10">
    <property type="entry name" value="Acid Proteases"/>
    <property type="match status" value="1"/>
</dbReference>
<evidence type="ECO:0000259" key="2">
    <source>
        <dbReference type="PROSITE" id="PS50175"/>
    </source>
</evidence>
<dbReference type="STRING" id="1797714.A3D04_01495"/>
<dbReference type="AlphaFoldDB" id="A0A1F5GAU0"/>
<dbReference type="Pfam" id="PF13650">
    <property type="entry name" value="Asp_protease_2"/>
    <property type="match status" value="1"/>
</dbReference>
<accession>A0A1F5GAU0</accession>
<evidence type="ECO:0000313" key="3">
    <source>
        <dbReference type="EMBL" id="OGD89003.1"/>
    </source>
</evidence>
<proteinExistence type="predicted"/>
<keyword evidence="1" id="KW-0378">Hydrolase</keyword>
<dbReference type="EMBL" id="MFBD01000015">
    <property type="protein sequence ID" value="OGD89003.1"/>
    <property type="molecule type" value="Genomic_DNA"/>
</dbReference>
<gene>
    <name evidence="3" type="ORF">A3D04_01495</name>
</gene>
<protein>
    <recommendedName>
        <fullName evidence="2">Peptidase A2 domain-containing protein</fullName>
    </recommendedName>
</protein>
<evidence type="ECO:0000256" key="1">
    <source>
        <dbReference type="ARBA" id="ARBA00022801"/>
    </source>
</evidence>